<dbReference type="EMBL" id="JAUUTY010000004">
    <property type="protein sequence ID" value="KAK1653424.1"/>
    <property type="molecule type" value="Genomic_DNA"/>
</dbReference>
<name>A0AAD8SKS5_LOLMU</name>
<proteinExistence type="predicted"/>
<dbReference type="Proteomes" id="UP001231189">
    <property type="component" value="Unassembled WGS sequence"/>
</dbReference>
<keyword evidence="3" id="KW-1185">Reference proteome</keyword>
<evidence type="ECO:0000313" key="3">
    <source>
        <dbReference type="Proteomes" id="UP001231189"/>
    </source>
</evidence>
<feature type="region of interest" description="Disordered" evidence="1">
    <location>
        <begin position="1"/>
        <end position="104"/>
    </location>
</feature>
<organism evidence="2 3">
    <name type="scientific">Lolium multiflorum</name>
    <name type="common">Italian ryegrass</name>
    <name type="synonym">Lolium perenne subsp. multiflorum</name>
    <dbReference type="NCBI Taxonomy" id="4521"/>
    <lineage>
        <taxon>Eukaryota</taxon>
        <taxon>Viridiplantae</taxon>
        <taxon>Streptophyta</taxon>
        <taxon>Embryophyta</taxon>
        <taxon>Tracheophyta</taxon>
        <taxon>Spermatophyta</taxon>
        <taxon>Magnoliopsida</taxon>
        <taxon>Liliopsida</taxon>
        <taxon>Poales</taxon>
        <taxon>Poaceae</taxon>
        <taxon>BOP clade</taxon>
        <taxon>Pooideae</taxon>
        <taxon>Poodae</taxon>
        <taxon>Poeae</taxon>
        <taxon>Poeae Chloroplast Group 2 (Poeae type)</taxon>
        <taxon>Loliodinae</taxon>
        <taxon>Loliinae</taxon>
        <taxon>Lolium</taxon>
    </lineage>
</organism>
<dbReference type="PANTHER" id="PTHR10775">
    <property type="entry name" value="OS08G0208400 PROTEIN"/>
    <property type="match status" value="1"/>
</dbReference>
<dbReference type="PANTHER" id="PTHR10775:SF188">
    <property type="entry name" value="TRANSPOSASE-ASSOCIATED DOMAIN-CONTAINING PROTEIN"/>
    <property type="match status" value="1"/>
</dbReference>
<feature type="compositionally biased region" description="Low complexity" evidence="1">
    <location>
        <begin position="57"/>
        <end position="67"/>
    </location>
</feature>
<dbReference type="Pfam" id="PF02992">
    <property type="entry name" value="Transposase_21"/>
    <property type="match status" value="1"/>
</dbReference>
<dbReference type="InterPro" id="IPR004242">
    <property type="entry name" value="Transposase_21"/>
</dbReference>
<reference evidence="2" key="1">
    <citation type="submission" date="2023-07" db="EMBL/GenBank/DDBJ databases">
        <title>A chromosome-level genome assembly of Lolium multiflorum.</title>
        <authorList>
            <person name="Chen Y."/>
            <person name="Copetti D."/>
            <person name="Kolliker R."/>
            <person name="Studer B."/>
        </authorList>
    </citation>
    <scope>NUCLEOTIDE SEQUENCE</scope>
    <source>
        <strain evidence="2">02402/16</strain>
        <tissue evidence="2">Leaf</tissue>
    </source>
</reference>
<feature type="compositionally biased region" description="Acidic residues" evidence="1">
    <location>
        <begin position="216"/>
        <end position="227"/>
    </location>
</feature>
<accession>A0AAD8SKS5</accession>
<comment type="caution">
    <text evidence="2">The sequence shown here is derived from an EMBL/GenBank/DDBJ whole genome shotgun (WGS) entry which is preliminary data.</text>
</comment>
<sequence length="630" mass="69938">MPHGKGPSAHGKGRPHGKGALPHGKERRTAKTFGTAPPVRHKAASPSSRPPRRLARTRPPLAAAARRSPPPPPAPSHAAATPRTPRRRHPPDASSPPAARPQPPPPGPPLASCCCCPTRACLPACPCPFLPLLPATARAAAARAIAAARPSSVAWGCRAPLVPAAPSSRHHHLWSLLLPLPVLLAPGHHHPATTHLSSGRHHPLQLCPPSPIEVETPQDAETSEDPEENTKEYYEALFASQKPLHENTEVTQLDAIARLMALKCHRNLCRDGFDELLVIVGSLLPKGHLLPQNFYYSTKLLSDLKMSSQQIHACPKGCMLFREEHADTNYCIKCNSSRYFEVDRNGDGQKRQTTVAKNILRYLPVLPRIQRLFMTEDTAQQMRWAVEGNRYTDKMIHPSDGTAWKNFVKKFPLKAGDPRSVAVAISTDGFNPYGMSAAVYSCWPVFVIPMNLPPGVCMRSENMFVSMIIPGPKYPGKNMNVYLEPLVDDLVRGWEGRGIRTYDASKKEYFDMYVWYHTSLHDLPARALFCGWCTHGKWPCPQCRQAVTFFWLNKGGKYSCFDEARQFLERRHAYRSDVKSFKKGRVVRGPKPIPKTGTEIKAELDALKPSPDGNGFLGYGETHQWTHKLT</sequence>
<dbReference type="AlphaFoldDB" id="A0AAD8SKS5"/>
<protein>
    <submittedName>
        <fullName evidence="2">Uncharacterized protein</fullName>
    </submittedName>
</protein>
<gene>
    <name evidence="2" type="ORF">QYE76_071229</name>
</gene>
<feature type="region of interest" description="Disordered" evidence="1">
    <location>
        <begin position="210"/>
        <end position="229"/>
    </location>
</feature>
<evidence type="ECO:0000256" key="1">
    <source>
        <dbReference type="SAM" id="MobiDB-lite"/>
    </source>
</evidence>
<evidence type="ECO:0000313" key="2">
    <source>
        <dbReference type="EMBL" id="KAK1653424.1"/>
    </source>
</evidence>